<evidence type="ECO:0000259" key="2">
    <source>
        <dbReference type="Pfam" id="PF12222"/>
    </source>
</evidence>
<gene>
    <name evidence="3" type="ORF">RJ641_000099</name>
</gene>
<comment type="caution">
    <text evidence="3">The sequence shown here is derived from an EMBL/GenBank/DDBJ whole genome shotgun (WGS) entry which is preliminary data.</text>
</comment>
<dbReference type="PANTHER" id="PTHR31104">
    <property type="entry name" value="PEPTIDE-N4-(N-ACETYL-BETA-GLUCOSAMINYL)ASPARAGINE AMIDASE A PROTEIN"/>
    <property type="match status" value="1"/>
</dbReference>
<dbReference type="Pfam" id="PF12222">
    <property type="entry name" value="PNGaseA"/>
    <property type="match status" value="2"/>
</dbReference>
<dbReference type="InterPro" id="IPR056948">
    <property type="entry name" value="PNGaseA_N"/>
</dbReference>
<dbReference type="AlphaFoldDB" id="A0AAN8WD98"/>
<keyword evidence="4" id="KW-1185">Reference proteome</keyword>
<organism evidence="3 4">
    <name type="scientific">Dillenia turbinata</name>
    <dbReference type="NCBI Taxonomy" id="194707"/>
    <lineage>
        <taxon>Eukaryota</taxon>
        <taxon>Viridiplantae</taxon>
        <taxon>Streptophyta</taxon>
        <taxon>Embryophyta</taxon>
        <taxon>Tracheophyta</taxon>
        <taxon>Spermatophyta</taxon>
        <taxon>Magnoliopsida</taxon>
        <taxon>eudicotyledons</taxon>
        <taxon>Gunneridae</taxon>
        <taxon>Pentapetalae</taxon>
        <taxon>Dilleniales</taxon>
        <taxon>Dilleniaceae</taxon>
        <taxon>Dillenia</taxon>
    </lineage>
</organism>
<sequence>MAAIHLLLISFFSLLLPSLSSKAIHHRAHLLYTSDLHSQPRSSNHTPLTEYFEVSKPINLPKTKPCSYLVLQHDFGYSYRKPPVLANYTPPENCPSKKFSKIVLEWKSTCRGRQFDRIFGVWLGGVEILRSCTAEPIATGTIWTVVKDITRYDSLLMQNQTLAVYLGNVVDSTYTGIYHVNITIRFYPEEHSLNRFLTSLRNLGHENHHSRANLILPISRNLPLNDGLWFEIENSTDIQVKDFKIPRNVYRAVLEVYVSFHENDESWYYNPPQEYIDANNLTDTPGNGPFREVVVSLDGVVVGAVWPFTVIYTGGFNPLLWRPITGIGSFDLPSYDIEITPFLEKILDGETHEFAFSVTNALNVWYVDANLHLWLDTESKQTEGKLLSSVSVPSLVSVESNFRGLNGTFLMDVSRSIASSGWVKSSHGRVTTHFAQEFNYTNRMVIGNDGDMQIVNQVINFNTTVNFEMPSSQIHFSDLHEKFLIQLYSNNEDQANGTYVLIANITLGFDEDRSSGGNFGVSSSSLRNLQNGHGFILAKGNLVQSGIGSTQQVYDYDGSKSCYFRNENLSVYLHMGSFSYDWELDHLSKHSEKSNSAAVKYTPYTSRSSVSSITAPDDCFPRTLKVKPTTTIPLSAMAVFHLLLVSLFSLLLQSLSTTATLHRAHHLYTSDLLSHAGSLNHTPLTEYFEVSKPINLPKTKPCSYLVLQHDFGYTYKKPPVLANYTPPKNCPSQKFSKIVLEWKSTCRGRQFDRIFGVWLGGVEILRSCTAEPIATGTIWTVAKDITRFDSLLMQDQTLAVYLGNVVDSTYTGIYHVNITINFYPEEHGLKRFSPSLRDLGHGNHHSRANLILPISRNLPLNGGLWFKIENSTDIQVKDFKIPRNVHRAVLEVYVSFHEKDEFWYSNPPQEYIDANNLTDTPGNGPFREVMVSLDGVVVGAVWPFTVIYTGGFNPLLWRPITGIGSFDLPSYDIEITPFLEKILDGETHEFTFSVTNALNVWYVDANLHLWLDSESTQTEGKLLSSISVPSLVSLESNFKGLNGTFSMNVSRSISSSGWVKSSHGTVTTYFAQEFNYTNRMVIGNDGDMQIVNQVINFNTTVNFEMPSSKIHVSNSHKKFLIQLYSNNEDQANGTYALMANVTLGTDEDRSSGGNFGVSSHSRRNLQSGQGFILVKGNLVQSGIGSTQQVYDYDGSKSCYFRNVSSSNYTILYDTIDKSCCKRMKSTWGFRNRRWQNPSHRAFLASEQDVKRLQFRCRRYALDCIGCATYGTFTASQNEED</sequence>
<dbReference type="Pfam" id="PF25156">
    <property type="entry name" value="PNGase_A_C"/>
    <property type="match status" value="2"/>
</dbReference>
<feature type="domain" description="Peptide N-acetyl-beta-D-glucosaminyl asparaginase amidase A N-terminal" evidence="2">
    <location>
        <begin position="63"/>
        <end position="387"/>
    </location>
</feature>
<dbReference type="InterPro" id="IPR021102">
    <property type="entry name" value="PNGase_A"/>
</dbReference>
<proteinExistence type="predicted"/>
<keyword evidence="1" id="KW-0732">Signal</keyword>
<protein>
    <submittedName>
        <fullName evidence="3">Peptide-N4-(N-acetyl-beta-glucosaminyl)asparagine amidase A</fullName>
    </submittedName>
</protein>
<feature type="domain" description="Peptide N-acetyl-beta-D-glucosaminyl asparaginase amidase A N-terminal" evidence="2">
    <location>
        <begin position="699"/>
        <end position="1023"/>
    </location>
</feature>
<dbReference type="EMBL" id="JBAMMX010000001">
    <property type="protein sequence ID" value="KAK6946626.1"/>
    <property type="molecule type" value="Genomic_DNA"/>
</dbReference>
<evidence type="ECO:0000256" key="1">
    <source>
        <dbReference type="SAM" id="SignalP"/>
    </source>
</evidence>
<evidence type="ECO:0000313" key="3">
    <source>
        <dbReference type="EMBL" id="KAK6946626.1"/>
    </source>
</evidence>
<name>A0AAN8WD98_9MAGN</name>
<feature type="chain" id="PRO_5042878862" evidence="1">
    <location>
        <begin position="22"/>
        <end position="1280"/>
    </location>
</feature>
<reference evidence="3 4" key="1">
    <citation type="submission" date="2023-12" db="EMBL/GenBank/DDBJ databases">
        <title>A high-quality genome assembly for Dillenia turbinata (Dilleniales).</title>
        <authorList>
            <person name="Chanderbali A."/>
        </authorList>
    </citation>
    <scope>NUCLEOTIDE SEQUENCE [LARGE SCALE GENOMIC DNA]</scope>
    <source>
        <strain evidence="3">LSX21</strain>
        <tissue evidence="3">Leaf</tissue>
    </source>
</reference>
<evidence type="ECO:0000313" key="4">
    <source>
        <dbReference type="Proteomes" id="UP001370490"/>
    </source>
</evidence>
<accession>A0AAN8WD98</accession>
<dbReference type="Proteomes" id="UP001370490">
    <property type="component" value="Unassembled WGS sequence"/>
</dbReference>
<feature type="signal peptide" evidence="1">
    <location>
        <begin position="1"/>
        <end position="21"/>
    </location>
</feature>